<dbReference type="InterPro" id="IPR014942">
    <property type="entry name" value="AbiEii"/>
</dbReference>
<dbReference type="GO" id="GO:0016740">
    <property type="term" value="F:transferase activity"/>
    <property type="evidence" value="ECO:0007669"/>
    <property type="project" value="UniProtKB-KW"/>
</dbReference>
<dbReference type="RefSeq" id="WP_154516438.1">
    <property type="nucleotide sequence ID" value="NZ_VUNM01000016.1"/>
</dbReference>
<accession>A0A844FVT7</accession>
<protein>
    <submittedName>
        <fullName evidence="1">Nucleotidyl transferase AbiEii/AbiGii toxin family protein</fullName>
    </submittedName>
</protein>
<dbReference type="EMBL" id="VUNM01000016">
    <property type="protein sequence ID" value="MST89460.1"/>
    <property type="molecule type" value="Genomic_DNA"/>
</dbReference>
<keyword evidence="1" id="KW-0808">Transferase</keyword>
<organism evidence="1 2">
    <name type="scientific">Sharpea porci</name>
    <dbReference type="NCBI Taxonomy" id="2652286"/>
    <lineage>
        <taxon>Bacteria</taxon>
        <taxon>Bacillati</taxon>
        <taxon>Bacillota</taxon>
        <taxon>Erysipelotrichia</taxon>
        <taxon>Erysipelotrichales</taxon>
        <taxon>Coprobacillaceae</taxon>
        <taxon>Sharpea</taxon>
    </lineage>
</organism>
<dbReference type="AlphaFoldDB" id="A0A844FVT7"/>
<comment type="caution">
    <text evidence="1">The sequence shown here is derived from an EMBL/GenBank/DDBJ whole genome shotgun (WGS) entry which is preliminary data.</text>
</comment>
<evidence type="ECO:0000313" key="2">
    <source>
        <dbReference type="Proteomes" id="UP000442619"/>
    </source>
</evidence>
<evidence type="ECO:0000313" key="1">
    <source>
        <dbReference type="EMBL" id="MST89460.1"/>
    </source>
</evidence>
<name>A0A844FVT7_9FIRM</name>
<keyword evidence="2" id="KW-1185">Reference proteome</keyword>
<gene>
    <name evidence="1" type="ORF">FYJ79_07735</name>
</gene>
<dbReference type="Pfam" id="PF08843">
    <property type="entry name" value="AbiEii"/>
    <property type="match status" value="1"/>
</dbReference>
<reference evidence="1 2" key="1">
    <citation type="submission" date="2019-08" db="EMBL/GenBank/DDBJ databases">
        <title>In-depth cultivation of the pig gut microbiome towards novel bacterial diversity and tailored functional studies.</title>
        <authorList>
            <person name="Wylensek D."/>
            <person name="Hitch T.C.A."/>
            <person name="Clavel T."/>
        </authorList>
    </citation>
    <scope>NUCLEOTIDE SEQUENCE [LARGE SCALE GENOMIC DNA]</scope>
    <source>
        <strain evidence="1 2">CA-Schmier-601-WT-3</strain>
    </source>
</reference>
<dbReference type="Proteomes" id="UP000442619">
    <property type="component" value="Unassembled WGS sequence"/>
</dbReference>
<proteinExistence type="predicted"/>
<sequence>MINAMSVKDRLKKQAKESGKAFQEILIAYGLERSIYRLSVSEYVERFTLKGGIFLYALFEGEFARATKDIDLLAKNIPNNLDYMKKVFANIFSIDCDDALKYDLDTLDVMKITEFKEYHGVNVSIIAYLDRTKIPVSVDVGFGDVIYPHKIKMEFPVLLDMEEPYIYAYSIPSVISEKFEAIVSLGNANSRYKDFYDIYILANQYDLDGKELKEAIKRTFAHRGTGFDDMFALTNDFLVNEIHQTRWKMFLKKKKVLVNVKLEDVLEMIKMLLLPIVDSIINATDYSSYWDHVTRCWRDVNGKF</sequence>